<dbReference type="Pfam" id="PF05239">
    <property type="entry name" value="PRC"/>
    <property type="match status" value="1"/>
</dbReference>
<comment type="caution">
    <text evidence="2">The sequence shown here is derived from an EMBL/GenBank/DDBJ whole genome shotgun (WGS) entry which is preliminary data.</text>
</comment>
<evidence type="ECO:0000313" key="3">
    <source>
        <dbReference type="Proteomes" id="UP001277761"/>
    </source>
</evidence>
<dbReference type="Gene3D" id="2.30.30.240">
    <property type="entry name" value="PRC-barrel domain"/>
    <property type="match status" value="1"/>
</dbReference>
<organism evidence="2 3">
    <name type="scientific">Patulibacter brassicae</name>
    <dbReference type="NCBI Taxonomy" id="1705717"/>
    <lineage>
        <taxon>Bacteria</taxon>
        <taxon>Bacillati</taxon>
        <taxon>Actinomycetota</taxon>
        <taxon>Thermoleophilia</taxon>
        <taxon>Solirubrobacterales</taxon>
        <taxon>Patulibacteraceae</taxon>
        <taxon>Patulibacter</taxon>
    </lineage>
</organism>
<reference evidence="2 3" key="1">
    <citation type="submission" date="2023-11" db="EMBL/GenBank/DDBJ databases">
        <authorList>
            <person name="Xu M."/>
            <person name="Jiang T."/>
        </authorList>
    </citation>
    <scope>NUCLEOTIDE SEQUENCE [LARGE SCALE GENOMIC DNA]</scope>
    <source>
        <strain evidence="2 3">SD</strain>
    </source>
</reference>
<dbReference type="InterPro" id="IPR011033">
    <property type="entry name" value="PRC_barrel-like_sf"/>
</dbReference>
<gene>
    <name evidence="2" type="ORF">SK069_12180</name>
</gene>
<proteinExistence type="predicted"/>
<protein>
    <submittedName>
        <fullName evidence="2">PRC-barrel domain-containing protein</fullName>
    </submittedName>
</protein>
<dbReference type="EMBL" id="JAXAVX010000005">
    <property type="protein sequence ID" value="MDX8152358.1"/>
    <property type="molecule type" value="Genomic_DNA"/>
</dbReference>
<dbReference type="InterPro" id="IPR027275">
    <property type="entry name" value="PRC-brl_dom"/>
</dbReference>
<evidence type="ECO:0000313" key="2">
    <source>
        <dbReference type="EMBL" id="MDX8152358.1"/>
    </source>
</evidence>
<feature type="domain" description="PRC-barrel" evidence="1">
    <location>
        <begin position="15"/>
        <end position="49"/>
    </location>
</feature>
<dbReference type="SUPFAM" id="SSF50346">
    <property type="entry name" value="PRC-barrel domain"/>
    <property type="match status" value="1"/>
</dbReference>
<name>A0ABU4VNA9_9ACTN</name>
<sequence length="99" mass="10767">MTEPLEDAKGVAPRLRLSDLLGARVVGADGRVVGRVRDVRARREDDRFLVEGLVLGTAGIRARLGTRAARRPEPLHEGDLVPWDRVAEIAPGVVRLRAG</sequence>
<dbReference type="Proteomes" id="UP001277761">
    <property type="component" value="Unassembled WGS sequence"/>
</dbReference>
<keyword evidence="3" id="KW-1185">Reference proteome</keyword>
<evidence type="ECO:0000259" key="1">
    <source>
        <dbReference type="Pfam" id="PF05239"/>
    </source>
</evidence>
<accession>A0ABU4VNA9</accession>
<dbReference type="RefSeq" id="WP_319954512.1">
    <property type="nucleotide sequence ID" value="NZ_JAXAVX010000005.1"/>
</dbReference>